<dbReference type="EMBL" id="FNNP01000013">
    <property type="protein sequence ID" value="SDX86767.1"/>
    <property type="molecule type" value="Genomic_DNA"/>
</dbReference>
<dbReference type="InterPro" id="IPR028082">
    <property type="entry name" value="Peripla_BP_I"/>
</dbReference>
<organism evidence="1 2">
    <name type="scientific">Ruegeria halocynthiae</name>
    <dbReference type="NCBI Taxonomy" id="985054"/>
    <lineage>
        <taxon>Bacteria</taxon>
        <taxon>Pseudomonadati</taxon>
        <taxon>Pseudomonadota</taxon>
        <taxon>Alphaproteobacteria</taxon>
        <taxon>Rhodobacterales</taxon>
        <taxon>Roseobacteraceae</taxon>
        <taxon>Ruegeria</taxon>
    </lineage>
</organism>
<proteinExistence type="predicted"/>
<accession>A0A1H3F7F2</accession>
<dbReference type="Pfam" id="PF13433">
    <property type="entry name" value="Peripla_BP_5"/>
    <property type="match status" value="1"/>
</dbReference>
<sequence>MRKTIKLGILFSRSGSYGSLSSASRRGALLAIDAINSDESYDFVFETVDRDPKGNVDLYAPLCEEILEEKSVAHVIGCVTSWSRKDVIPLLERYGATLWYCLPYEGFEASDHVVYTHACPNQHLLPLLSWALPRFGNRGYLTGSNYIWGWEVNRVAREIILEAGGDVLGERYLALNDISIGHMIEEIRATRPNFVLNSLVGASSYTFLKAFAELAKTDSFFTPDNCPVLSCNLTESEFVEIGAAAEGLISAGPYFHGARGWPCHGVRSFESSFEAASWAAVMELAKLLQANPGAESAPISKLLSVNTYRTMVDTETHHTALPVLIAQVKDGAFQVLEQWQDIPADPYLSHSERRTDTRLPRLQIVK</sequence>
<name>A0A1H3F7F2_9RHOB</name>
<evidence type="ECO:0000313" key="1">
    <source>
        <dbReference type="EMBL" id="SDX86767.1"/>
    </source>
</evidence>
<protein>
    <submittedName>
        <fullName evidence="1">Amino acid/amide ABC transporter substrate-binding protein, HAAT family</fullName>
    </submittedName>
</protein>
<dbReference type="Gene3D" id="3.40.50.2300">
    <property type="match status" value="2"/>
</dbReference>
<dbReference type="PANTHER" id="PTHR47628:SF1">
    <property type="entry name" value="ALIPHATIC AMIDASE EXPRESSION-REGULATING PROTEIN"/>
    <property type="match status" value="1"/>
</dbReference>
<dbReference type="PANTHER" id="PTHR47628">
    <property type="match status" value="1"/>
</dbReference>
<dbReference type="Proteomes" id="UP000183400">
    <property type="component" value="Unassembled WGS sequence"/>
</dbReference>
<dbReference type="AlphaFoldDB" id="A0A1H3F7F2"/>
<evidence type="ECO:0000313" key="2">
    <source>
        <dbReference type="Proteomes" id="UP000183400"/>
    </source>
</evidence>
<reference evidence="2" key="1">
    <citation type="submission" date="2016-10" db="EMBL/GenBank/DDBJ databases">
        <authorList>
            <person name="Varghese N."/>
            <person name="Submissions S."/>
        </authorList>
    </citation>
    <scope>NUCLEOTIDE SEQUENCE [LARGE SCALE GENOMIC DNA]</scope>
    <source>
        <strain evidence="2">DSM 27839</strain>
    </source>
</reference>
<dbReference type="STRING" id="985054.SAMN05444358_11381"/>
<dbReference type="SUPFAM" id="SSF53822">
    <property type="entry name" value="Periplasmic binding protein-like I"/>
    <property type="match status" value="1"/>
</dbReference>
<keyword evidence="2" id="KW-1185">Reference proteome</keyword>
<gene>
    <name evidence="1" type="ORF">SAMN05444358_11381</name>
</gene>
<dbReference type="OrthoDB" id="9802022at2"/>